<keyword evidence="2" id="KW-0732">Signal</keyword>
<keyword evidence="4" id="KW-1185">Reference proteome</keyword>
<comment type="caution">
    <text evidence="3">The sequence shown here is derived from an EMBL/GenBank/DDBJ whole genome shotgun (WGS) entry which is preliminary data.</text>
</comment>
<gene>
    <name evidence="3" type="ORF">HDA41_004755</name>
</gene>
<dbReference type="RefSeq" id="WP_184986956.1">
    <property type="nucleotide sequence ID" value="NZ_JACHNE010000001.1"/>
</dbReference>
<dbReference type="Proteomes" id="UP000590647">
    <property type="component" value="Unassembled WGS sequence"/>
</dbReference>
<accession>A0A7W9H7L7</accession>
<proteinExistence type="predicted"/>
<evidence type="ECO:0000313" key="4">
    <source>
        <dbReference type="Proteomes" id="UP000590647"/>
    </source>
</evidence>
<evidence type="ECO:0000313" key="3">
    <source>
        <dbReference type="EMBL" id="MBB5796791.1"/>
    </source>
</evidence>
<feature type="signal peptide" evidence="2">
    <location>
        <begin position="1"/>
        <end position="17"/>
    </location>
</feature>
<sequence>MARHALTTTATALTATAALLLTACGGDGGTSSDDIEGADQGVRSPSASPSKAADADRPDLSLPKDLKMVFDFDMPSDSDEAAALDDSANFLRALKHAIVAQDPNDSAYRFYSRAGAAKYAKSQIEAWVKGGWTPTGEDQYYDAATSKSEDTKAVLVTFCRNQAKSYSKDVKTDKIHYTKESLDSYLKYRILMQPSADSPGIWQAQQIEVAGKAKECRQ</sequence>
<protein>
    <recommendedName>
        <fullName evidence="5">Lipoprotein</fullName>
    </recommendedName>
</protein>
<evidence type="ECO:0000256" key="1">
    <source>
        <dbReference type="SAM" id="MobiDB-lite"/>
    </source>
</evidence>
<name>A0A7W9H7L7_9ACTN</name>
<feature type="chain" id="PRO_5031412790" description="Lipoprotein" evidence="2">
    <location>
        <begin position="18"/>
        <end position="218"/>
    </location>
</feature>
<organism evidence="3 4">
    <name type="scientific">Streptomyces caelestis</name>
    <dbReference type="NCBI Taxonomy" id="36816"/>
    <lineage>
        <taxon>Bacteria</taxon>
        <taxon>Bacillati</taxon>
        <taxon>Actinomycetota</taxon>
        <taxon>Actinomycetes</taxon>
        <taxon>Kitasatosporales</taxon>
        <taxon>Streptomycetaceae</taxon>
        <taxon>Streptomyces</taxon>
    </lineage>
</organism>
<feature type="region of interest" description="Disordered" evidence="1">
    <location>
        <begin position="30"/>
        <end position="59"/>
    </location>
</feature>
<evidence type="ECO:0000256" key="2">
    <source>
        <dbReference type="SAM" id="SignalP"/>
    </source>
</evidence>
<dbReference type="PROSITE" id="PS51257">
    <property type="entry name" value="PROKAR_LIPOPROTEIN"/>
    <property type="match status" value="1"/>
</dbReference>
<reference evidence="3 4" key="1">
    <citation type="submission" date="2020-08" db="EMBL/GenBank/DDBJ databases">
        <title>Sequencing the genomes of 1000 actinobacteria strains.</title>
        <authorList>
            <person name="Klenk H.-P."/>
        </authorList>
    </citation>
    <scope>NUCLEOTIDE SEQUENCE [LARGE SCALE GENOMIC DNA]</scope>
    <source>
        <strain evidence="3 4">DSM 40084</strain>
    </source>
</reference>
<dbReference type="AlphaFoldDB" id="A0A7W9H7L7"/>
<dbReference type="EMBL" id="JACHNE010000001">
    <property type="protein sequence ID" value="MBB5796791.1"/>
    <property type="molecule type" value="Genomic_DNA"/>
</dbReference>
<evidence type="ECO:0008006" key="5">
    <source>
        <dbReference type="Google" id="ProtNLM"/>
    </source>
</evidence>
<feature type="compositionally biased region" description="Low complexity" evidence="1">
    <location>
        <begin position="43"/>
        <end position="52"/>
    </location>
</feature>